<dbReference type="InterPro" id="IPR019932">
    <property type="entry name" value="CHP03543"/>
</dbReference>
<protein>
    <submittedName>
        <fullName evidence="1">DivIVA domain-containing protein</fullName>
    </submittedName>
</protein>
<gene>
    <name evidence="1" type="ORF">CLV85_1168</name>
</gene>
<dbReference type="NCBIfam" id="TIGR03543">
    <property type="entry name" value="divI1A_rptt_fam"/>
    <property type="match status" value="1"/>
</dbReference>
<name>A0A2M9D8K3_9MICO</name>
<dbReference type="Gene3D" id="6.10.250.660">
    <property type="match status" value="1"/>
</dbReference>
<dbReference type="OrthoDB" id="3480096at2"/>
<accession>A0A2M9D8K3</accession>
<dbReference type="NCBIfam" id="TIGR03544">
    <property type="entry name" value="DivI1A_domain"/>
    <property type="match status" value="1"/>
</dbReference>
<comment type="caution">
    <text evidence="1">The sequence shown here is derived from an EMBL/GenBank/DDBJ whole genome shotgun (WGS) entry which is preliminary data.</text>
</comment>
<keyword evidence="2" id="KW-1185">Reference proteome</keyword>
<organism evidence="1 2">
    <name type="scientific">Salinibacterium amurskyense</name>
    <dbReference type="NCBI Taxonomy" id="205941"/>
    <lineage>
        <taxon>Bacteria</taxon>
        <taxon>Bacillati</taxon>
        <taxon>Actinomycetota</taxon>
        <taxon>Actinomycetes</taxon>
        <taxon>Micrococcales</taxon>
        <taxon>Microbacteriaceae</taxon>
        <taxon>Salinibacterium</taxon>
    </lineage>
</organism>
<reference evidence="1 2" key="1">
    <citation type="submission" date="2017-11" db="EMBL/GenBank/DDBJ databases">
        <title>Genomic Encyclopedia of Archaeal and Bacterial Type Strains, Phase II (KMG-II): From Individual Species to Whole Genera.</title>
        <authorList>
            <person name="Goeker M."/>
        </authorList>
    </citation>
    <scope>NUCLEOTIDE SEQUENCE [LARGE SCALE GENOMIC DNA]</scope>
    <source>
        <strain evidence="1 2">DSM 16400</strain>
    </source>
</reference>
<dbReference type="InterPro" id="IPR019933">
    <property type="entry name" value="DivIVA_domain"/>
</dbReference>
<dbReference type="Proteomes" id="UP000231742">
    <property type="component" value="Unassembled WGS sequence"/>
</dbReference>
<evidence type="ECO:0000313" key="1">
    <source>
        <dbReference type="EMBL" id="PJJ81982.1"/>
    </source>
</evidence>
<dbReference type="EMBL" id="PGFH01000001">
    <property type="protein sequence ID" value="PJJ81982.1"/>
    <property type="molecule type" value="Genomic_DNA"/>
</dbReference>
<proteinExistence type="predicted"/>
<evidence type="ECO:0000313" key="2">
    <source>
        <dbReference type="Proteomes" id="UP000231742"/>
    </source>
</evidence>
<sequence length="183" mass="20585">MSTTFPRSRKSKLGYNVDQVEDFLEEARRAYTADRSDSSVVSSRSIRKLAFAMQKGGYSPLHVDSALERLEDAFAARERDRAIAELGETAWYANARAEAQEILNRLARHDGKKFSKVSSFTMGYSVKDVDAFAQELANYFQHGAPLTIDRVRTVAFRSAKGGYREAQVDYLLDSVIDVMLAVR</sequence>
<dbReference type="AlphaFoldDB" id="A0A2M9D8K3"/>
<dbReference type="RefSeq" id="WP_100388620.1">
    <property type="nucleotide sequence ID" value="NZ_BMZU01000001.1"/>
</dbReference>